<dbReference type="PROSITE" id="PS50294">
    <property type="entry name" value="WD_REPEATS_REGION"/>
    <property type="match status" value="4"/>
</dbReference>
<dbReference type="SMART" id="SM00320">
    <property type="entry name" value="WD40"/>
    <property type="match status" value="7"/>
</dbReference>
<keyword evidence="2" id="KW-0677">Repeat</keyword>
<dbReference type="AlphaFoldDB" id="A0A6A6P7T0"/>
<dbReference type="Pfam" id="PF00400">
    <property type="entry name" value="WD40"/>
    <property type="match status" value="5"/>
</dbReference>
<dbReference type="GO" id="GO:0000398">
    <property type="term" value="P:mRNA splicing, via spliceosome"/>
    <property type="evidence" value="ECO:0007669"/>
    <property type="project" value="TreeGrafter"/>
</dbReference>
<keyword evidence="1 3" id="KW-0853">WD repeat</keyword>
<gene>
    <name evidence="6" type="ORF">BDY21DRAFT_299296</name>
</gene>
<dbReference type="SMART" id="SM00500">
    <property type="entry name" value="SFM"/>
    <property type="match status" value="1"/>
</dbReference>
<dbReference type="PANTHER" id="PTHR19846">
    <property type="entry name" value="WD40 REPEAT PROTEIN"/>
    <property type="match status" value="1"/>
</dbReference>
<dbReference type="InterPro" id="IPR020472">
    <property type="entry name" value="WD40_PAC1"/>
</dbReference>
<dbReference type="Proteomes" id="UP000799766">
    <property type="component" value="Unassembled WGS sequence"/>
</dbReference>
<organism evidence="6 7">
    <name type="scientific">Lineolata rhizophorae</name>
    <dbReference type="NCBI Taxonomy" id="578093"/>
    <lineage>
        <taxon>Eukaryota</taxon>
        <taxon>Fungi</taxon>
        <taxon>Dikarya</taxon>
        <taxon>Ascomycota</taxon>
        <taxon>Pezizomycotina</taxon>
        <taxon>Dothideomycetes</taxon>
        <taxon>Dothideomycetes incertae sedis</taxon>
        <taxon>Lineolatales</taxon>
        <taxon>Lineolataceae</taxon>
        <taxon>Lineolata</taxon>
    </lineage>
</organism>
<dbReference type="GO" id="GO:0046540">
    <property type="term" value="C:U4/U6 x U5 tri-snRNP complex"/>
    <property type="evidence" value="ECO:0007669"/>
    <property type="project" value="TreeGrafter"/>
</dbReference>
<dbReference type="Pfam" id="PF08799">
    <property type="entry name" value="PRP4"/>
    <property type="match status" value="1"/>
</dbReference>
<evidence type="ECO:0000256" key="3">
    <source>
        <dbReference type="PROSITE-ProRule" id="PRU00221"/>
    </source>
</evidence>
<dbReference type="InterPro" id="IPR036322">
    <property type="entry name" value="WD40_repeat_dom_sf"/>
</dbReference>
<evidence type="ECO:0000256" key="2">
    <source>
        <dbReference type="ARBA" id="ARBA00022737"/>
    </source>
</evidence>
<accession>A0A6A6P7T0</accession>
<dbReference type="Gene3D" id="4.10.280.110">
    <property type="entry name" value="Pre-mRNA processing factor 4 domain"/>
    <property type="match status" value="1"/>
</dbReference>
<dbReference type="Gene3D" id="2.130.10.10">
    <property type="entry name" value="YVTN repeat-like/Quinoprotein amine dehydrogenase"/>
    <property type="match status" value="3"/>
</dbReference>
<feature type="repeat" description="WD" evidence="3">
    <location>
        <begin position="491"/>
        <end position="530"/>
    </location>
</feature>
<proteinExistence type="predicted"/>
<feature type="domain" description="Pre-mRNA processing factor 4 (PRP4)-like" evidence="5">
    <location>
        <begin position="67"/>
        <end position="117"/>
    </location>
</feature>
<feature type="region of interest" description="Disordered" evidence="4">
    <location>
        <begin position="1"/>
        <end position="20"/>
    </location>
</feature>
<dbReference type="PROSITE" id="PS00678">
    <property type="entry name" value="WD_REPEATS_1"/>
    <property type="match status" value="1"/>
</dbReference>
<dbReference type="OrthoDB" id="540662at2759"/>
<feature type="repeat" description="WD" evidence="3">
    <location>
        <begin position="384"/>
        <end position="425"/>
    </location>
</feature>
<dbReference type="PANTHER" id="PTHR19846:SF0">
    <property type="entry name" value="PRE-MRNA PROCESSING FACTOR 4"/>
    <property type="match status" value="1"/>
</dbReference>
<dbReference type="SUPFAM" id="SSF50978">
    <property type="entry name" value="WD40 repeat-like"/>
    <property type="match status" value="1"/>
</dbReference>
<evidence type="ECO:0000256" key="1">
    <source>
        <dbReference type="ARBA" id="ARBA00022574"/>
    </source>
</evidence>
<feature type="compositionally biased region" description="Acidic residues" evidence="4">
    <location>
        <begin position="10"/>
        <end position="20"/>
    </location>
</feature>
<dbReference type="InterPro" id="IPR019775">
    <property type="entry name" value="WD40_repeat_CS"/>
</dbReference>
<dbReference type="SUPFAM" id="SSF158230">
    <property type="entry name" value="PRP4-like"/>
    <property type="match status" value="1"/>
</dbReference>
<dbReference type="GO" id="GO:0017070">
    <property type="term" value="F:U6 snRNA binding"/>
    <property type="evidence" value="ECO:0007669"/>
    <property type="project" value="TreeGrafter"/>
</dbReference>
<name>A0A6A6P7T0_9PEZI</name>
<evidence type="ECO:0000259" key="5">
    <source>
        <dbReference type="SMART" id="SM00500"/>
    </source>
</evidence>
<dbReference type="InterPro" id="IPR001680">
    <property type="entry name" value="WD40_rpt"/>
</dbReference>
<dbReference type="FunFam" id="4.10.280.110:FF:000003">
    <property type="entry name" value="Pre-mRNA splicing factor, variant"/>
    <property type="match status" value="1"/>
</dbReference>
<sequence>MMHPSRQAYVEEEKEDEETGVDLASLPIDHDYNVPATGGAGVAPERASAILSQFQRKRLAASIAVPTDDNRVRARLRSIGEPITLFGEGPPERRDRLRELLTLQAEAAAGLDGEGDHEMGEAAAGEDASMADAGAEGDEGDEEFYTEGTEDLLRARRDMARYSLPRAAHRVAFQKQESTIPLRVHVKHRKGIKERLAGFELYGSQIAADRPVSITRFAPDGQTVAAGSWGGSLKLLGVPDLEQRMLFRGHTDRVGGVAWYPGATLPESGVTPSAINLASSGGEGAVHLWSLEQDTPISTLSGHSGRVCRVEFHPSGCYLASASFDTTWRLWDVATTTELLLQEGHSRECYTVAFSPDGSLLASGGLDSYGRVWDLRSGRLVMHLDSHVGPVYALDWAPDGFRVASGSADGFAKCWDLRAVREAGALGANKGGVTDLRWFKGTDGPASGRPPPRDDDGNVLPKKAGTFLVSCGFDKKVNVWSADDWALCRSLGGHAGNVLSADVSADSKWVVSGGHDRTVKLWARDDGEGI</sequence>
<feature type="repeat" description="WD" evidence="3">
    <location>
        <begin position="342"/>
        <end position="383"/>
    </location>
</feature>
<evidence type="ECO:0000313" key="6">
    <source>
        <dbReference type="EMBL" id="KAF2459888.1"/>
    </source>
</evidence>
<protein>
    <submittedName>
        <fullName evidence="6">WD40-repeat-containing domain protein</fullName>
    </submittedName>
</protein>
<reference evidence="6" key="1">
    <citation type="journal article" date="2020" name="Stud. Mycol.">
        <title>101 Dothideomycetes genomes: a test case for predicting lifestyles and emergence of pathogens.</title>
        <authorList>
            <person name="Haridas S."/>
            <person name="Albert R."/>
            <person name="Binder M."/>
            <person name="Bloem J."/>
            <person name="Labutti K."/>
            <person name="Salamov A."/>
            <person name="Andreopoulos B."/>
            <person name="Baker S."/>
            <person name="Barry K."/>
            <person name="Bills G."/>
            <person name="Bluhm B."/>
            <person name="Cannon C."/>
            <person name="Castanera R."/>
            <person name="Culley D."/>
            <person name="Daum C."/>
            <person name="Ezra D."/>
            <person name="Gonzalez J."/>
            <person name="Henrissat B."/>
            <person name="Kuo A."/>
            <person name="Liang C."/>
            <person name="Lipzen A."/>
            <person name="Lutzoni F."/>
            <person name="Magnuson J."/>
            <person name="Mondo S."/>
            <person name="Nolan M."/>
            <person name="Ohm R."/>
            <person name="Pangilinan J."/>
            <person name="Park H.-J."/>
            <person name="Ramirez L."/>
            <person name="Alfaro M."/>
            <person name="Sun H."/>
            <person name="Tritt A."/>
            <person name="Yoshinaga Y."/>
            <person name="Zwiers L.-H."/>
            <person name="Turgeon B."/>
            <person name="Goodwin S."/>
            <person name="Spatafora J."/>
            <person name="Crous P."/>
            <person name="Grigoriev I."/>
        </authorList>
    </citation>
    <scope>NUCLEOTIDE SEQUENCE</scope>
    <source>
        <strain evidence="6">ATCC 16933</strain>
    </source>
</reference>
<dbReference type="PROSITE" id="PS50082">
    <property type="entry name" value="WD_REPEATS_2"/>
    <property type="match status" value="4"/>
</dbReference>
<dbReference type="GO" id="GO:0030621">
    <property type="term" value="F:U4 snRNA binding"/>
    <property type="evidence" value="ECO:0007669"/>
    <property type="project" value="TreeGrafter"/>
</dbReference>
<dbReference type="FunFam" id="2.130.10.10:FF:000698">
    <property type="entry name" value="Putative pre-mRNA splicing factor"/>
    <property type="match status" value="1"/>
</dbReference>
<dbReference type="EMBL" id="MU001674">
    <property type="protein sequence ID" value="KAF2459888.1"/>
    <property type="molecule type" value="Genomic_DNA"/>
</dbReference>
<dbReference type="CDD" id="cd00200">
    <property type="entry name" value="WD40"/>
    <property type="match status" value="1"/>
</dbReference>
<dbReference type="PRINTS" id="PR00320">
    <property type="entry name" value="GPROTEINBRPT"/>
</dbReference>
<evidence type="ECO:0000313" key="7">
    <source>
        <dbReference type="Proteomes" id="UP000799766"/>
    </source>
</evidence>
<dbReference type="InterPro" id="IPR036285">
    <property type="entry name" value="PRP4-like_sf"/>
</dbReference>
<keyword evidence="7" id="KW-1185">Reference proteome</keyword>
<feature type="repeat" description="WD" evidence="3">
    <location>
        <begin position="300"/>
        <end position="341"/>
    </location>
</feature>
<dbReference type="InterPro" id="IPR015943">
    <property type="entry name" value="WD40/YVTN_repeat-like_dom_sf"/>
</dbReference>
<dbReference type="InterPro" id="IPR014906">
    <property type="entry name" value="PRP4-like"/>
</dbReference>
<evidence type="ECO:0000256" key="4">
    <source>
        <dbReference type="SAM" id="MobiDB-lite"/>
    </source>
</evidence>